<feature type="domain" description="Enoyl reductase (ER)" evidence="2">
    <location>
        <begin position="30"/>
        <end position="340"/>
    </location>
</feature>
<evidence type="ECO:0000313" key="3">
    <source>
        <dbReference type="EMBL" id="KAL0366586.1"/>
    </source>
</evidence>
<dbReference type="CDD" id="cd08295">
    <property type="entry name" value="double_bond_reductase_like"/>
    <property type="match status" value="1"/>
</dbReference>
<organism evidence="3">
    <name type="scientific">Sesamum radiatum</name>
    <name type="common">Black benniseed</name>
    <dbReference type="NCBI Taxonomy" id="300843"/>
    <lineage>
        <taxon>Eukaryota</taxon>
        <taxon>Viridiplantae</taxon>
        <taxon>Streptophyta</taxon>
        <taxon>Embryophyta</taxon>
        <taxon>Tracheophyta</taxon>
        <taxon>Spermatophyta</taxon>
        <taxon>Magnoliopsida</taxon>
        <taxon>eudicotyledons</taxon>
        <taxon>Gunneridae</taxon>
        <taxon>Pentapetalae</taxon>
        <taxon>asterids</taxon>
        <taxon>lamiids</taxon>
        <taxon>Lamiales</taxon>
        <taxon>Pedaliaceae</taxon>
        <taxon>Sesamum</taxon>
    </lineage>
</organism>
<dbReference type="SUPFAM" id="SSF50129">
    <property type="entry name" value="GroES-like"/>
    <property type="match status" value="2"/>
</dbReference>
<comment type="caution">
    <text evidence="3">The sequence shown here is derived from an EMBL/GenBank/DDBJ whole genome shotgun (WGS) entry which is preliminary data.</text>
</comment>
<reference evidence="3" key="2">
    <citation type="journal article" date="2024" name="Plant">
        <title>Genomic evolution and insights into agronomic trait innovations of Sesamum species.</title>
        <authorList>
            <person name="Miao H."/>
            <person name="Wang L."/>
            <person name="Qu L."/>
            <person name="Liu H."/>
            <person name="Sun Y."/>
            <person name="Le M."/>
            <person name="Wang Q."/>
            <person name="Wei S."/>
            <person name="Zheng Y."/>
            <person name="Lin W."/>
            <person name="Duan Y."/>
            <person name="Cao H."/>
            <person name="Xiong S."/>
            <person name="Wang X."/>
            <person name="Wei L."/>
            <person name="Li C."/>
            <person name="Ma Q."/>
            <person name="Ju M."/>
            <person name="Zhao R."/>
            <person name="Li G."/>
            <person name="Mu C."/>
            <person name="Tian Q."/>
            <person name="Mei H."/>
            <person name="Zhang T."/>
            <person name="Gao T."/>
            <person name="Zhang H."/>
        </authorList>
    </citation>
    <scope>NUCLEOTIDE SEQUENCE</scope>
    <source>
        <strain evidence="3">G02</strain>
    </source>
</reference>
<dbReference type="Pfam" id="PF00107">
    <property type="entry name" value="ADH_zinc_N"/>
    <property type="match status" value="1"/>
</dbReference>
<dbReference type="PANTHER" id="PTHR43205:SF7">
    <property type="entry name" value="PROSTAGLANDIN REDUCTASE 1"/>
    <property type="match status" value="1"/>
</dbReference>
<dbReference type="AlphaFoldDB" id="A0AAW2QG36"/>
<evidence type="ECO:0000259" key="2">
    <source>
        <dbReference type="SMART" id="SM00829"/>
    </source>
</evidence>
<dbReference type="FunFam" id="3.40.50.720:FF:000121">
    <property type="entry name" value="Prostaglandin reductase 2"/>
    <property type="match status" value="1"/>
</dbReference>
<sequence>MGDDEVSNKQVIFKGYVKGFPQESDMILKSSMTKLKVPEHCRDAVLVKNLYLSCDPYMRNRMGILQGSYIDSFTPGSPIMGYGVGRIVDSSDANFKEGELVWGITGWEEYTLITSTEGLFKIQHTDLPLSYYTGLLGMPGATAYVGFYEICSPKQGETVFISAASGAVGQLVGQFAKLSGCYVVGSAGSKDKVDLLKSKFGFDDAFNYKEEPDLNAALKRYFPNGIDIYFENVGGKMLDAVLLNMRFHGRISTCGMISQYNLEELEGVKNLFNVVTRRIRMEGFVIFDHYHLYPKFLDTVVPLIREGKITYVEDIAEGLESAPSALVGLFSGRNIGKQVVVVARE</sequence>
<dbReference type="EMBL" id="JACGWJ010000015">
    <property type="protein sequence ID" value="KAL0366586.1"/>
    <property type="molecule type" value="Genomic_DNA"/>
</dbReference>
<keyword evidence="1" id="KW-0560">Oxidoreductase</keyword>
<dbReference type="InterPro" id="IPR036291">
    <property type="entry name" value="NAD(P)-bd_dom_sf"/>
</dbReference>
<reference evidence="3" key="1">
    <citation type="submission" date="2020-06" db="EMBL/GenBank/DDBJ databases">
        <authorList>
            <person name="Li T."/>
            <person name="Hu X."/>
            <person name="Zhang T."/>
            <person name="Song X."/>
            <person name="Zhang H."/>
            <person name="Dai N."/>
            <person name="Sheng W."/>
            <person name="Hou X."/>
            <person name="Wei L."/>
        </authorList>
    </citation>
    <scope>NUCLEOTIDE SEQUENCE</scope>
    <source>
        <strain evidence="3">G02</strain>
        <tissue evidence="3">Leaf</tissue>
    </source>
</reference>
<name>A0AAW2QG36_SESRA</name>
<dbReference type="PANTHER" id="PTHR43205">
    <property type="entry name" value="PROSTAGLANDIN REDUCTASE"/>
    <property type="match status" value="1"/>
</dbReference>
<dbReference type="InterPro" id="IPR011032">
    <property type="entry name" value="GroES-like_sf"/>
</dbReference>
<dbReference type="InterPro" id="IPR020843">
    <property type="entry name" value="ER"/>
</dbReference>
<accession>A0AAW2QG36</accession>
<dbReference type="Pfam" id="PF16884">
    <property type="entry name" value="ADH_N_2"/>
    <property type="match status" value="1"/>
</dbReference>
<dbReference type="Gene3D" id="3.40.50.720">
    <property type="entry name" value="NAD(P)-binding Rossmann-like Domain"/>
    <property type="match status" value="1"/>
</dbReference>
<dbReference type="SUPFAM" id="SSF51735">
    <property type="entry name" value="NAD(P)-binding Rossmann-fold domains"/>
    <property type="match status" value="1"/>
</dbReference>
<dbReference type="InterPro" id="IPR041694">
    <property type="entry name" value="ADH_N_2"/>
</dbReference>
<gene>
    <name evidence="3" type="ORF">Sradi_3548700</name>
</gene>
<dbReference type="GO" id="GO:0032440">
    <property type="term" value="F:2-alkenal reductase [NAD(P)H] activity"/>
    <property type="evidence" value="ECO:0007669"/>
    <property type="project" value="TreeGrafter"/>
</dbReference>
<dbReference type="SMART" id="SM00829">
    <property type="entry name" value="PKS_ER"/>
    <property type="match status" value="1"/>
</dbReference>
<dbReference type="Gene3D" id="3.90.180.10">
    <property type="entry name" value="Medium-chain alcohol dehydrogenases, catalytic domain"/>
    <property type="match status" value="1"/>
</dbReference>
<proteinExistence type="predicted"/>
<protein>
    <submittedName>
        <fullName evidence="3">2-alkenal reductase (NADP(+)-dependent)</fullName>
    </submittedName>
</protein>
<evidence type="ECO:0000256" key="1">
    <source>
        <dbReference type="ARBA" id="ARBA00023002"/>
    </source>
</evidence>
<dbReference type="InterPro" id="IPR045010">
    <property type="entry name" value="MDR_fam"/>
</dbReference>
<dbReference type="InterPro" id="IPR013149">
    <property type="entry name" value="ADH-like_C"/>
</dbReference>